<comment type="caution">
    <text evidence="10">The sequence shown here is derived from an EMBL/GenBank/DDBJ whole genome shotgun (WGS) entry which is preliminary data.</text>
</comment>
<dbReference type="PANTHER" id="PTHR11547">
    <property type="entry name" value="ARGININE OR CREATINE KINASE"/>
    <property type="match status" value="1"/>
</dbReference>
<organism evidence="10 11">
    <name type="scientific">Candidatus Lloydbacteria bacterium RIFCSPLOWO2_12_FULL_51_9</name>
    <dbReference type="NCBI Taxonomy" id="1798669"/>
    <lineage>
        <taxon>Bacteria</taxon>
        <taxon>Candidatus Lloydiibacteriota</taxon>
    </lineage>
</organism>
<dbReference type="InterPro" id="IPR000749">
    <property type="entry name" value="ATP-guanido_PTrfase"/>
</dbReference>
<comment type="similarity">
    <text evidence="1 6 7">Belongs to the ATP:guanido phosphotransferase family.</text>
</comment>
<evidence type="ECO:0000256" key="1">
    <source>
        <dbReference type="ARBA" id="ARBA00006798"/>
    </source>
</evidence>
<protein>
    <submittedName>
        <fullName evidence="10">Arginine kinase</fullName>
    </submittedName>
</protein>
<evidence type="ECO:0000256" key="4">
    <source>
        <dbReference type="ARBA" id="ARBA00022777"/>
    </source>
</evidence>
<dbReference type="SUPFAM" id="SSF55931">
    <property type="entry name" value="Glutamine synthetase/guanido kinase"/>
    <property type="match status" value="1"/>
</dbReference>
<feature type="domain" description="Phosphagen kinase C-terminal" evidence="9">
    <location>
        <begin position="104"/>
        <end position="340"/>
    </location>
</feature>
<dbReference type="FunFam" id="1.10.135.10:FF:000003">
    <property type="entry name" value="Three-domain arginine kinase"/>
    <property type="match status" value="1"/>
</dbReference>
<evidence type="ECO:0000256" key="5">
    <source>
        <dbReference type="ARBA" id="ARBA00022840"/>
    </source>
</evidence>
<dbReference type="FunFam" id="3.30.590.10:FF:000006">
    <property type="entry name" value="Arginine kinase 1"/>
    <property type="match status" value="1"/>
</dbReference>
<dbReference type="InterPro" id="IPR036802">
    <property type="entry name" value="ATP-guanido_PTrfase_N_sf"/>
</dbReference>
<dbReference type="PROSITE" id="PS00112">
    <property type="entry name" value="PHOSPHAGEN_KINASE"/>
    <property type="match status" value="1"/>
</dbReference>
<feature type="binding site" evidence="6">
    <location>
        <position position="214"/>
    </location>
    <ligand>
        <name>ATP</name>
        <dbReference type="ChEBI" id="CHEBI:30616"/>
    </ligand>
</feature>
<dbReference type="PANTHER" id="PTHR11547:SF38">
    <property type="entry name" value="ARGININE KINASE 1-RELATED"/>
    <property type="match status" value="1"/>
</dbReference>
<evidence type="ECO:0000259" key="9">
    <source>
        <dbReference type="PROSITE" id="PS51510"/>
    </source>
</evidence>
<keyword evidence="2 6" id="KW-0808">Transferase</keyword>
<keyword evidence="5 6" id="KW-0067">ATP-binding</keyword>
<evidence type="ECO:0000313" key="10">
    <source>
        <dbReference type="EMBL" id="OGZ15837.1"/>
    </source>
</evidence>
<dbReference type="GO" id="GO:0004111">
    <property type="term" value="F:creatine kinase activity"/>
    <property type="evidence" value="ECO:0007669"/>
    <property type="project" value="InterPro"/>
</dbReference>
<dbReference type="GO" id="GO:0005615">
    <property type="term" value="C:extracellular space"/>
    <property type="evidence" value="ECO:0007669"/>
    <property type="project" value="TreeGrafter"/>
</dbReference>
<dbReference type="InterPro" id="IPR022415">
    <property type="entry name" value="ATP-guanido_PTrfase_AS"/>
</dbReference>
<dbReference type="AlphaFoldDB" id="A0A1G2DQC0"/>
<feature type="binding site" evidence="6">
    <location>
        <position position="170"/>
    </location>
    <ligand>
        <name>ATP</name>
        <dbReference type="ChEBI" id="CHEBI:30616"/>
    </ligand>
</feature>
<dbReference type="SUPFAM" id="SSF48034">
    <property type="entry name" value="Guanido kinase N-terminal domain"/>
    <property type="match status" value="1"/>
</dbReference>
<feature type="binding site" evidence="6">
    <location>
        <begin position="293"/>
        <end position="298"/>
    </location>
    <ligand>
        <name>ATP</name>
        <dbReference type="ChEBI" id="CHEBI:30616"/>
    </ligand>
</feature>
<dbReference type="InterPro" id="IPR022413">
    <property type="entry name" value="ATP-guanido_PTrfase_N"/>
</dbReference>
<dbReference type="PROSITE" id="PS51510">
    <property type="entry name" value="PHOSPHAGEN_KINASE_C"/>
    <property type="match status" value="1"/>
</dbReference>
<dbReference type="InterPro" id="IPR022414">
    <property type="entry name" value="ATP-guanido_PTrfase_cat"/>
</dbReference>
<dbReference type="Gene3D" id="3.30.590.10">
    <property type="entry name" value="Glutamine synthetase/guanido kinase, catalytic domain"/>
    <property type="match status" value="1"/>
</dbReference>
<evidence type="ECO:0000313" key="11">
    <source>
        <dbReference type="Proteomes" id="UP000178472"/>
    </source>
</evidence>
<feature type="binding site" evidence="6">
    <location>
        <begin position="265"/>
        <end position="269"/>
    </location>
    <ligand>
        <name>ATP</name>
        <dbReference type="ChEBI" id="CHEBI:30616"/>
    </ligand>
</feature>
<dbReference type="Pfam" id="PF02807">
    <property type="entry name" value="ATP-gua_PtransN"/>
    <property type="match status" value="1"/>
</dbReference>
<evidence type="ECO:0000256" key="7">
    <source>
        <dbReference type="RuleBase" id="RU000505"/>
    </source>
</evidence>
<keyword evidence="3 6" id="KW-0547">Nucleotide-binding</keyword>
<evidence type="ECO:0000256" key="3">
    <source>
        <dbReference type="ARBA" id="ARBA00022741"/>
    </source>
</evidence>
<evidence type="ECO:0000256" key="6">
    <source>
        <dbReference type="PROSITE-ProRule" id="PRU00843"/>
    </source>
</evidence>
<evidence type="ECO:0000256" key="2">
    <source>
        <dbReference type="ARBA" id="ARBA00022679"/>
    </source>
</evidence>
<keyword evidence="4 6" id="KW-0418">Kinase</keyword>
<dbReference type="GO" id="GO:0005524">
    <property type="term" value="F:ATP binding"/>
    <property type="evidence" value="ECO:0007669"/>
    <property type="project" value="UniProtKB-UniRule"/>
</dbReference>
<reference evidence="10 11" key="1">
    <citation type="journal article" date="2016" name="Nat. Commun.">
        <title>Thousands of microbial genomes shed light on interconnected biogeochemical processes in an aquifer system.</title>
        <authorList>
            <person name="Anantharaman K."/>
            <person name="Brown C.T."/>
            <person name="Hug L.A."/>
            <person name="Sharon I."/>
            <person name="Castelle C.J."/>
            <person name="Probst A.J."/>
            <person name="Thomas B.C."/>
            <person name="Singh A."/>
            <person name="Wilkins M.J."/>
            <person name="Karaoz U."/>
            <person name="Brodie E.L."/>
            <person name="Williams K.H."/>
            <person name="Hubbard S.S."/>
            <person name="Banfield J.F."/>
        </authorList>
    </citation>
    <scope>NUCLEOTIDE SEQUENCE [LARGE SCALE GENOMIC DNA]</scope>
</reference>
<dbReference type="Pfam" id="PF00217">
    <property type="entry name" value="ATP-gua_Ptrans"/>
    <property type="match status" value="1"/>
</dbReference>
<feature type="domain" description="Phosphagen kinase N-terminal" evidence="8">
    <location>
        <begin position="1"/>
        <end position="76"/>
    </location>
</feature>
<dbReference type="Gene3D" id="1.10.135.10">
    <property type="entry name" value="ATP:guanido phosphotransferase, N-terminal domain"/>
    <property type="match status" value="1"/>
</dbReference>
<dbReference type="CDD" id="cd07931">
    <property type="entry name" value="eukaryotic_phosphagen_kinases"/>
    <property type="match status" value="1"/>
</dbReference>
<dbReference type="InterPro" id="IPR014746">
    <property type="entry name" value="Gln_synth/guanido_kin_cat_dom"/>
</dbReference>
<dbReference type="PROSITE" id="PS51509">
    <property type="entry name" value="PHOSPHAGEN_KINASE_N"/>
    <property type="match status" value="1"/>
</dbReference>
<sequence length="340" mass="38318">MVKIATPHKSLLDTFLTPALRVELGARTTRNGFRLSDIVKSGIENPDSSIGIYAPDAHSYAVFSPLFLPVIVEYHGYDVEKSAHKHDLDISVLHLPPLDPEGRFIVSTRVRVGRNLKNFPLVPGISDMQRKEVERKTVSALRTLKGGLAGTYYPLTRMSEKARQKLVSDHFLFKQGDRFLESAGANRHWPSGRGIFHSKDKRFLVWVNEEDHLRIISMETGGNLLSVFERLVRAIKTLEEKLVFEYSPQLGYISSCPTNLGTAMRASVHVKLPRLSAQKNFKKICADLGLSVRGLHGEHSESKEGIFDISNKRRLGISEVEIVKQLHKGVERLIHLEQKL</sequence>
<proteinExistence type="inferred from homology"/>
<accession>A0A1G2DQC0</accession>
<evidence type="ECO:0000259" key="8">
    <source>
        <dbReference type="PROSITE" id="PS51509"/>
    </source>
</evidence>
<dbReference type="EMBL" id="MHLT01000049">
    <property type="protein sequence ID" value="OGZ15837.1"/>
    <property type="molecule type" value="Genomic_DNA"/>
</dbReference>
<feature type="binding site" evidence="6">
    <location>
        <begin position="107"/>
        <end position="111"/>
    </location>
    <ligand>
        <name>ATP</name>
        <dbReference type="ChEBI" id="CHEBI:30616"/>
    </ligand>
</feature>
<dbReference type="Proteomes" id="UP000178472">
    <property type="component" value="Unassembled WGS sequence"/>
</dbReference>
<dbReference type="GO" id="GO:0046314">
    <property type="term" value="P:phosphocreatine biosynthetic process"/>
    <property type="evidence" value="ECO:0007669"/>
    <property type="project" value="InterPro"/>
</dbReference>
<name>A0A1G2DQC0_9BACT</name>
<gene>
    <name evidence="10" type="ORF">A3G11_02645</name>
</gene>